<sequence length="185" mass="20107">MPAATLLRAGERATSRSTFYRRANAGAYERIARGLYLPSDADAADWDWLEAAAKHPKATICLTSALAYYDLTDDIPQALDIAIPRGSRTPATEGAIAWHHFAADSFGLGRTTIAIPGSNMHIGIYSPERSIADAFRLRGSLGYELGRDALRRWLGQGGKPADLLEIASKLPRTRGPLLRTLEVMA</sequence>
<protein>
    <recommendedName>
        <fullName evidence="3">AbiEi antitoxin C-terminal domain-containing protein</fullName>
    </recommendedName>
</protein>
<dbReference type="OrthoDB" id="9789781at2"/>
<keyword evidence="2" id="KW-1185">Reference proteome</keyword>
<evidence type="ECO:0000313" key="2">
    <source>
        <dbReference type="Proteomes" id="UP000008914"/>
    </source>
</evidence>
<accession>E6SAT6</accession>
<reference evidence="1 2" key="1">
    <citation type="journal article" date="2010" name="Stand. Genomic Sci.">
        <title>Complete genome sequence of Intrasporangium calvum type strain (7 KIP).</title>
        <authorList>
            <person name="Del Rio T.G."/>
            <person name="Chertkov O."/>
            <person name="Yasawong M."/>
            <person name="Lucas S."/>
            <person name="Deshpande S."/>
            <person name="Cheng J.F."/>
            <person name="Detter C."/>
            <person name="Tapia R."/>
            <person name="Han C."/>
            <person name="Goodwin L."/>
            <person name="Pitluck S."/>
            <person name="Liolios K."/>
            <person name="Ivanova N."/>
            <person name="Mavromatis K."/>
            <person name="Pati A."/>
            <person name="Chen A."/>
            <person name="Palaniappan K."/>
            <person name="Land M."/>
            <person name="Hauser L."/>
            <person name="Chang Y.J."/>
            <person name="Jeffries C.D."/>
            <person name="Rohde M."/>
            <person name="Pukall R."/>
            <person name="Sikorski J."/>
            <person name="Goker M."/>
            <person name="Woyke T."/>
            <person name="Bristow J."/>
            <person name="Eisen J.A."/>
            <person name="Markowitz V."/>
            <person name="Hugenholtz P."/>
            <person name="Kyrpides N.C."/>
            <person name="Klenk H.P."/>
            <person name="Lapidus A."/>
        </authorList>
    </citation>
    <scope>NUCLEOTIDE SEQUENCE [LARGE SCALE GENOMIC DNA]</scope>
    <source>
        <strain evidence="2">ATCC 23552 / DSM 43043 / JCM 3097 / NBRC 12989 / 7 KIP</strain>
    </source>
</reference>
<dbReference type="HOGENOM" id="CLU_089333_0_1_11"/>
<dbReference type="RefSeq" id="WP_013493709.1">
    <property type="nucleotide sequence ID" value="NC_014830.1"/>
</dbReference>
<dbReference type="KEGG" id="ica:Intca_2902"/>
<organism evidence="1 2">
    <name type="scientific">Intrasporangium calvum (strain ATCC 23552 / DSM 43043 / JCM 3097 / NBRC 12989 / NCIMB 10167 / NRRL B-3866 / 7 KIP)</name>
    <dbReference type="NCBI Taxonomy" id="710696"/>
    <lineage>
        <taxon>Bacteria</taxon>
        <taxon>Bacillati</taxon>
        <taxon>Actinomycetota</taxon>
        <taxon>Actinomycetes</taxon>
        <taxon>Micrococcales</taxon>
        <taxon>Intrasporangiaceae</taxon>
        <taxon>Intrasporangium</taxon>
    </lineage>
</organism>
<dbReference type="eggNOG" id="COG5340">
    <property type="taxonomic scope" value="Bacteria"/>
</dbReference>
<gene>
    <name evidence="1" type="ordered locus">Intca_2902</name>
</gene>
<proteinExistence type="predicted"/>
<dbReference type="AlphaFoldDB" id="E6SAT6"/>
<evidence type="ECO:0008006" key="3">
    <source>
        <dbReference type="Google" id="ProtNLM"/>
    </source>
</evidence>
<name>E6SAT6_INTC7</name>
<dbReference type="EMBL" id="CP002343">
    <property type="protein sequence ID" value="ADU49397.1"/>
    <property type="molecule type" value="Genomic_DNA"/>
</dbReference>
<evidence type="ECO:0000313" key="1">
    <source>
        <dbReference type="EMBL" id="ADU49397.1"/>
    </source>
</evidence>
<dbReference type="STRING" id="710696.Intca_2902"/>
<dbReference type="Proteomes" id="UP000008914">
    <property type="component" value="Chromosome"/>
</dbReference>